<evidence type="ECO:0000256" key="1">
    <source>
        <dbReference type="ARBA" id="ARBA00004651"/>
    </source>
</evidence>
<dbReference type="InterPro" id="IPR024320">
    <property type="entry name" value="LPG_synthase_C"/>
</dbReference>
<gene>
    <name evidence="7" type="ordered locus">Gbro_3572</name>
</gene>
<dbReference type="eggNOG" id="COG2898">
    <property type="taxonomic scope" value="Bacteria"/>
</dbReference>
<dbReference type="AlphaFoldDB" id="D0LF67"/>
<dbReference type="PANTHER" id="PTHR34697:SF2">
    <property type="entry name" value="PHOSPHATIDYLGLYCEROL LYSYLTRANSFERASE"/>
    <property type="match status" value="1"/>
</dbReference>
<dbReference type="EMBL" id="CP001802">
    <property type="protein sequence ID" value="ACY22762.1"/>
    <property type="molecule type" value="Genomic_DNA"/>
</dbReference>
<dbReference type="KEGG" id="gbr:Gbro_3572"/>
<evidence type="ECO:0000313" key="7">
    <source>
        <dbReference type="EMBL" id="ACY22762.1"/>
    </source>
</evidence>
<evidence type="ECO:0000256" key="2">
    <source>
        <dbReference type="ARBA" id="ARBA00022475"/>
    </source>
</evidence>
<keyword evidence="5" id="KW-0472">Membrane</keyword>
<dbReference type="GO" id="GO:0055091">
    <property type="term" value="P:phospholipid homeostasis"/>
    <property type="evidence" value="ECO:0007669"/>
    <property type="project" value="TreeGrafter"/>
</dbReference>
<reference evidence="7 8" key="2">
    <citation type="journal article" date="2010" name="Stand. Genomic Sci.">
        <title>Complete genome sequence of Gordonia bronchialis type strain (3410).</title>
        <authorList>
            <person name="Ivanova N."/>
            <person name="Sikorski J."/>
            <person name="Jando M."/>
            <person name="Lapidus A."/>
            <person name="Nolan M."/>
            <person name="Lucas S."/>
            <person name="Del Rio T.G."/>
            <person name="Tice H."/>
            <person name="Copeland A."/>
            <person name="Cheng J.F."/>
            <person name="Chen F."/>
            <person name="Bruce D."/>
            <person name="Goodwin L."/>
            <person name="Pitluck S."/>
            <person name="Mavromatis K."/>
            <person name="Ovchinnikova G."/>
            <person name="Pati A."/>
            <person name="Chen A."/>
            <person name="Palaniappan K."/>
            <person name="Land M."/>
            <person name="Hauser L."/>
            <person name="Chang Y.J."/>
            <person name="Jeffries C.D."/>
            <person name="Chain P."/>
            <person name="Saunders E."/>
            <person name="Han C."/>
            <person name="Detter J.C."/>
            <person name="Brettin T."/>
            <person name="Rohde M."/>
            <person name="Goker M."/>
            <person name="Bristow J."/>
            <person name="Eisen J.A."/>
            <person name="Markowitz V."/>
            <person name="Hugenholtz P."/>
            <person name="Klenk H.P."/>
            <person name="Kyrpides N.C."/>
        </authorList>
    </citation>
    <scope>NUCLEOTIDE SEQUENCE [LARGE SCALE GENOMIC DNA]</scope>
    <source>
        <strain evidence="8">ATCC 25592 / DSM 43247 / BCRC 13721 / JCM 3198 / KCTC 3076 / NBRC 16047 / NCTC 10667</strain>
    </source>
</reference>
<keyword evidence="2" id="KW-1003">Cell membrane</keyword>
<evidence type="ECO:0000256" key="3">
    <source>
        <dbReference type="ARBA" id="ARBA00022692"/>
    </source>
</evidence>
<dbReference type="PANTHER" id="PTHR34697">
    <property type="entry name" value="PHOSPHATIDYLGLYCEROL LYSYLTRANSFERASE"/>
    <property type="match status" value="1"/>
</dbReference>
<evidence type="ECO:0000259" key="6">
    <source>
        <dbReference type="Pfam" id="PF09924"/>
    </source>
</evidence>
<sequence length="346" mass="37765">MDAVKNLLHTHGGGTMSWMTTWDNNQYLFDTADTPTSVVTYQRHAGVLLALTDPVCAPDRLRDAAQGFTGFAESSGLVPCWFSIGNETAAVAREMGWCTVQIAEDSIVDLPNLQFKGKSWQHVRTALNKAKKEQLTHRLTHLSEEPFAVRAQVQAISEEWVGDKGLPEMGFTLGGVDEALDPEVKVSLAIDAEGSVHGVLSWLPVYGAGGVVRGWTLDVMRRRTGGFGPVIEFLLASAFTAFKNEGVEFVSLSGAPLASSDANADRTATDRLLDMLGAAMEPFYGFRSLHAFKRKFSPRYESVYLAYRDEGDLPRIGIAISRAYLRDATPSQLTRLAMSRDGGGRS</sequence>
<evidence type="ECO:0000313" key="8">
    <source>
        <dbReference type="Proteomes" id="UP000001219"/>
    </source>
</evidence>
<keyword evidence="8" id="KW-1185">Reference proteome</keyword>
<dbReference type="HOGENOM" id="CLU_803653_0_0_11"/>
<keyword evidence="4" id="KW-1133">Transmembrane helix</keyword>
<name>D0LF67_GORB4</name>
<feature type="domain" description="Phosphatidylglycerol lysyltransferase C-terminal" evidence="6">
    <location>
        <begin position="7"/>
        <end position="307"/>
    </location>
</feature>
<dbReference type="GO" id="GO:0016755">
    <property type="term" value="F:aminoacyltransferase activity"/>
    <property type="evidence" value="ECO:0007669"/>
    <property type="project" value="TreeGrafter"/>
</dbReference>
<dbReference type="InterPro" id="IPR051211">
    <property type="entry name" value="PG_lysyltransferase"/>
</dbReference>
<evidence type="ECO:0000256" key="5">
    <source>
        <dbReference type="ARBA" id="ARBA00023136"/>
    </source>
</evidence>
<dbReference type="Pfam" id="PF09924">
    <property type="entry name" value="LPG_synthase_C"/>
    <property type="match status" value="1"/>
</dbReference>
<accession>D0LF67</accession>
<reference evidence="8" key="1">
    <citation type="submission" date="2009-10" db="EMBL/GenBank/DDBJ databases">
        <title>The complete chromosome of Gordonia bronchialis DSM 43247.</title>
        <authorList>
            <consortium name="US DOE Joint Genome Institute (JGI-PGF)"/>
            <person name="Lucas S."/>
            <person name="Copeland A."/>
            <person name="Lapidus A."/>
            <person name="Glavina del Rio T."/>
            <person name="Dalin E."/>
            <person name="Tice H."/>
            <person name="Bruce D."/>
            <person name="Goodwin L."/>
            <person name="Pitluck S."/>
            <person name="Kyrpides N."/>
            <person name="Mavromatis K."/>
            <person name="Ivanova N."/>
            <person name="Ovchinnikova G."/>
            <person name="Saunders E."/>
            <person name="Brettin T."/>
            <person name="Detter J.C."/>
            <person name="Han C."/>
            <person name="Larimer F."/>
            <person name="Land M."/>
            <person name="Hauser L."/>
            <person name="Markowitz V."/>
            <person name="Cheng J.-F."/>
            <person name="Hugenholtz P."/>
            <person name="Woyke T."/>
            <person name="Wu D."/>
            <person name="Jando M."/>
            <person name="Schneider S."/>
            <person name="Goeker M."/>
            <person name="Klenk H.-P."/>
            <person name="Eisen J.A."/>
        </authorList>
    </citation>
    <scope>NUCLEOTIDE SEQUENCE [LARGE SCALE GENOMIC DNA]</scope>
    <source>
        <strain evidence="8">ATCC 25592 / DSM 43247 / BCRC 13721 / JCM 3198 / KCTC 3076 / NBRC 16047 / NCTC 10667</strain>
    </source>
</reference>
<protein>
    <recommendedName>
        <fullName evidence="6">Phosphatidylglycerol lysyltransferase C-terminal domain-containing protein</fullName>
    </recommendedName>
</protein>
<organism evidence="7 8">
    <name type="scientific">Gordonia bronchialis (strain ATCC 25592 / DSM 43247 / BCRC 13721 / JCM 3198 / KCTC 3076 / NBRC 16047 / NCTC 10667)</name>
    <name type="common">Rhodococcus bronchialis</name>
    <dbReference type="NCBI Taxonomy" id="526226"/>
    <lineage>
        <taxon>Bacteria</taxon>
        <taxon>Bacillati</taxon>
        <taxon>Actinomycetota</taxon>
        <taxon>Actinomycetes</taxon>
        <taxon>Mycobacteriales</taxon>
        <taxon>Gordoniaceae</taxon>
        <taxon>Gordonia</taxon>
    </lineage>
</organism>
<dbReference type="Proteomes" id="UP000001219">
    <property type="component" value="Chromosome"/>
</dbReference>
<dbReference type="GO" id="GO:0005886">
    <property type="term" value="C:plasma membrane"/>
    <property type="evidence" value="ECO:0007669"/>
    <property type="project" value="UniProtKB-SubCell"/>
</dbReference>
<comment type="subcellular location">
    <subcellularLocation>
        <location evidence="1">Cell membrane</location>
        <topology evidence="1">Multi-pass membrane protein</topology>
    </subcellularLocation>
</comment>
<evidence type="ECO:0000256" key="4">
    <source>
        <dbReference type="ARBA" id="ARBA00022989"/>
    </source>
</evidence>
<keyword evidence="3" id="KW-0812">Transmembrane</keyword>
<proteinExistence type="predicted"/>
<dbReference type="STRING" id="526226.Gbro_3572"/>